<dbReference type="InterPro" id="IPR006133">
    <property type="entry name" value="DNA-dir_DNA_pol_B_exonuc"/>
</dbReference>
<evidence type="ECO:0000256" key="1">
    <source>
        <dbReference type="ARBA" id="ARBA00002701"/>
    </source>
</evidence>
<name>A0AAE9BZT3_9VIRU</name>
<dbReference type="SUPFAM" id="SSF56672">
    <property type="entry name" value="DNA/RNA polymerases"/>
    <property type="match status" value="1"/>
</dbReference>
<keyword evidence="4" id="KW-0808">Transferase</keyword>
<dbReference type="InterPro" id="IPR050240">
    <property type="entry name" value="DNA_pol_type-B"/>
</dbReference>
<dbReference type="Pfam" id="PF00136">
    <property type="entry name" value="DNA_pol_B"/>
    <property type="match status" value="1"/>
</dbReference>
<evidence type="ECO:0000313" key="12">
    <source>
        <dbReference type="EMBL" id="UBZ25485.1"/>
    </source>
</evidence>
<dbReference type="InterPro" id="IPR043502">
    <property type="entry name" value="DNA/RNA_pol_sf"/>
</dbReference>
<dbReference type="Proteomes" id="UP000831195">
    <property type="component" value="Segment"/>
</dbReference>
<keyword evidence="7" id="KW-1194">Viral DNA replication</keyword>
<evidence type="ECO:0000256" key="9">
    <source>
        <dbReference type="ARBA" id="ARBA00049244"/>
    </source>
</evidence>
<dbReference type="EMBL" id="MZ311577">
    <property type="protein sequence ID" value="UBZ25485.1"/>
    <property type="molecule type" value="Genomic_DNA"/>
</dbReference>
<accession>A0AAE9BZT3</accession>
<comment type="similarity">
    <text evidence="2">Belongs to the DNA polymerase type-B family.</text>
</comment>
<dbReference type="InterPro" id="IPR036397">
    <property type="entry name" value="RNaseH_sf"/>
</dbReference>
<dbReference type="GO" id="GO:0000166">
    <property type="term" value="F:nucleotide binding"/>
    <property type="evidence" value="ECO:0007669"/>
    <property type="project" value="InterPro"/>
</dbReference>
<dbReference type="SUPFAM" id="SSF53098">
    <property type="entry name" value="Ribonuclease H-like"/>
    <property type="match status" value="1"/>
</dbReference>
<evidence type="ECO:0000259" key="11">
    <source>
        <dbReference type="Pfam" id="PF03104"/>
    </source>
</evidence>
<dbReference type="GO" id="GO:0003887">
    <property type="term" value="F:DNA-directed DNA polymerase activity"/>
    <property type="evidence" value="ECO:0007669"/>
    <property type="project" value="UniProtKB-KW"/>
</dbReference>
<evidence type="ECO:0000313" key="13">
    <source>
        <dbReference type="Proteomes" id="UP000831195"/>
    </source>
</evidence>
<evidence type="ECO:0000256" key="8">
    <source>
        <dbReference type="ARBA" id="ARBA00023125"/>
    </source>
</evidence>
<dbReference type="PANTHER" id="PTHR10322:SF23">
    <property type="entry name" value="DNA POLYMERASE DELTA CATALYTIC SUBUNIT"/>
    <property type="match status" value="1"/>
</dbReference>
<protein>
    <recommendedName>
        <fullName evidence="3">DNA-directed DNA polymerase</fullName>
        <ecNumber evidence="3">2.7.7.7</ecNumber>
    </recommendedName>
</protein>
<evidence type="ECO:0000256" key="6">
    <source>
        <dbReference type="ARBA" id="ARBA00022932"/>
    </source>
</evidence>
<keyword evidence="6" id="KW-0239">DNA-directed DNA polymerase</keyword>
<keyword evidence="7" id="KW-0235">DNA replication</keyword>
<dbReference type="SMART" id="SM00486">
    <property type="entry name" value="POLBc"/>
    <property type="match status" value="1"/>
</dbReference>
<comment type="function">
    <text evidence="1">Replicates the viral genome, host DNA polymerases cannot substitute for the viral enzyme in this process.</text>
</comment>
<keyword evidence="13" id="KW-1185">Reference proteome</keyword>
<evidence type="ECO:0000256" key="7">
    <source>
        <dbReference type="ARBA" id="ARBA00023109"/>
    </source>
</evidence>
<keyword evidence="5" id="KW-0548">Nucleotidyltransferase</keyword>
<dbReference type="GO" id="GO:0006261">
    <property type="term" value="P:DNA-templated DNA replication"/>
    <property type="evidence" value="ECO:0007669"/>
    <property type="project" value="TreeGrafter"/>
</dbReference>
<comment type="catalytic activity">
    <reaction evidence="9">
        <text>DNA(n) + a 2'-deoxyribonucleoside 5'-triphosphate = DNA(n+1) + diphosphate</text>
        <dbReference type="Rhea" id="RHEA:22508"/>
        <dbReference type="Rhea" id="RHEA-COMP:17339"/>
        <dbReference type="Rhea" id="RHEA-COMP:17340"/>
        <dbReference type="ChEBI" id="CHEBI:33019"/>
        <dbReference type="ChEBI" id="CHEBI:61560"/>
        <dbReference type="ChEBI" id="CHEBI:173112"/>
        <dbReference type="EC" id="2.7.7.7"/>
    </reaction>
</comment>
<dbReference type="EC" id="2.7.7.7" evidence="3"/>
<dbReference type="Pfam" id="PF03104">
    <property type="entry name" value="DNA_pol_B_exo1"/>
    <property type="match status" value="1"/>
</dbReference>
<dbReference type="InterPro" id="IPR023211">
    <property type="entry name" value="DNA_pol_palm_dom_sf"/>
</dbReference>
<dbReference type="GO" id="GO:0003677">
    <property type="term" value="F:DNA binding"/>
    <property type="evidence" value="ECO:0007669"/>
    <property type="project" value="UniProtKB-KW"/>
</dbReference>
<dbReference type="Gene3D" id="3.90.1600.10">
    <property type="entry name" value="Palm domain of DNA polymerase"/>
    <property type="match status" value="2"/>
</dbReference>
<dbReference type="InterPro" id="IPR006172">
    <property type="entry name" value="DNA-dir_DNA_pol_B"/>
</dbReference>
<dbReference type="GO" id="GO:0039693">
    <property type="term" value="P:viral DNA genome replication"/>
    <property type="evidence" value="ECO:0007669"/>
    <property type="project" value="UniProtKB-KW"/>
</dbReference>
<gene>
    <name evidence="12" type="ORF">CcNV_001</name>
</gene>
<dbReference type="InterPro" id="IPR006134">
    <property type="entry name" value="DNA-dir_DNA_pol_B_multi_dom"/>
</dbReference>
<evidence type="ECO:0000256" key="5">
    <source>
        <dbReference type="ARBA" id="ARBA00022695"/>
    </source>
</evidence>
<evidence type="ECO:0000259" key="10">
    <source>
        <dbReference type="Pfam" id="PF00136"/>
    </source>
</evidence>
<keyword evidence="8" id="KW-0238">DNA-binding</keyword>
<dbReference type="Gene3D" id="3.30.420.10">
    <property type="entry name" value="Ribonuclease H-like superfamily/Ribonuclease H"/>
    <property type="match status" value="1"/>
</dbReference>
<sequence length="1036" mass="120130">MVTVHPFQLELRSRIRWLAKIPIVSKSLYALEWVYDDLHDEYYLVGIDIAKKTLARFKAPIKSCLYVWMIDQEHIKLLSNLKYIDKSRPIERIDGITFRNNQVTLLDELLNNDRIGNKWILYRIPTTNYDATKQLHKLIVSTQALAYHIATLSDWSVNIQALMAMYICNQDVAAIHCVTIDPKLNIQPQSTYQQFDIMTYDIETVSHSTHRVPMGEEKSDIINSIALCQYMPNLNIFRHHTFFNLPVDDPERAYELMTLQKTYKYNLQHSCHIYNTEEDLLNHFFRYLLQEAPDCYILLGYNSKGYDMPYLFRRAIYLNLPAMNNFYYRNGILLYGYKMIHIDMYQVITKYYANELDSFSLKNVAKYLLNDTQKVDLNAVDLRYIYKHMMEQGLGNGTYDEWNVDLSKMALYNDMDSILVLSLWLEYAYGDFLILGTQRYKLSLLRLPQTAIGEYLGTSIIHEGLRKNYICASHYNRPFSYNASLYVSLDIDKLVASNDDPNSSYGGGFNYRDKTDHVKNVVAMDAQAYYPQIIAGFNISHETVLNVTVDILRKLLSQEPTVAAYLSNCVIMRFCTHKNVLKDVDTDNRDLLDYISTKFYIFGKNDNASIITISQLSLLPPEERLMVINNNYRGLLADLVAHRNTIRNTARDTKKFMDKLLAQTREMLKGLDQSGPGIASFELSKFLLTKPIDMLGEIWMVHCHYRPLSTADIESYANPMASVKEYLDTLTRENIRINSIYRNTKLENNSLYGLMGSAYAGVLRGKNTAAAVTMIGRKYIVEAAKIGHSINCRLVYSDTDSVMFTVENANHPNPVEYIEKQALALNPLFMLKSEYYQDMFIIAKKKYLAFANGNLSRGINKNGPALWDAQIYEFYTTYIREGQQATMADVHNILVNMYTNAYKKIKDNNQLVLCRMSIKIDEPYKTQTPAKRLIDRITEEYPQYIIPRKIHYFHILKNLATKVHFGMDFELKTASLGDFNLYKFYSSISKTLYDILAYTITRTNFERYGIYTKYNFNTYKKDNLLAFNAANSSVGI</sequence>
<feature type="domain" description="DNA-directed DNA polymerase family B exonuclease" evidence="11">
    <location>
        <begin position="187"/>
        <end position="364"/>
    </location>
</feature>
<evidence type="ECO:0000256" key="2">
    <source>
        <dbReference type="ARBA" id="ARBA00005755"/>
    </source>
</evidence>
<evidence type="ECO:0000256" key="3">
    <source>
        <dbReference type="ARBA" id="ARBA00012417"/>
    </source>
</evidence>
<proteinExistence type="inferred from homology"/>
<dbReference type="PANTHER" id="PTHR10322">
    <property type="entry name" value="DNA POLYMERASE CATALYTIC SUBUNIT"/>
    <property type="match status" value="1"/>
</dbReference>
<dbReference type="InterPro" id="IPR012337">
    <property type="entry name" value="RNaseH-like_sf"/>
</dbReference>
<feature type="domain" description="DNA-directed DNA polymerase family B multifunctional" evidence="10">
    <location>
        <begin position="744"/>
        <end position="945"/>
    </location>
</feature>
<organism evidence="12 13">
    <name type="scientific">Crangon crangon nudivirus</name>
    <dbReference type="NCBI Taxonomy" id="2880838"/>
    <lineage>
        <taxon>Viruses</taxon>
        <taxon>Viruses incertae sedis</taxon>
        <taxon>Naldaviricetes</taxon>
        <taxon>Lefavirales</taxon>
        <taxon>Nudiviridae</taxon>
        <taxon>Gammanudivirus</taxon>
        <taxon>Gammanudivirus cracrangonis</taxon>
    </lineage>
</organism>
<reference evidence="12" key="1">
    <citation type="journal article" date="2021" name="Viruses">
        <title>Identification and Full Characterisation of Two Novel Crustacean Infecting Members of the Family Nudiviridae Provides Support for Two Subfamilies.</title>
        <authorList>
            <person name="Bateman K.S."/>
            <person name="Kerr R."/>
            <person name="Stentiford G.D."/>
            <person name="Bean T.P."/>
            <person name="Hooper C."/>
            <person name="Van Eynde B."/>
            <person name="Delbare D."/>
            <person name="Bojko J."/>
            <person name="Christiaens O."/>
            <person name="Taning C.N.T."/>
            <person name="Smagghe G."/>
            <person name="van Oers M.M."/>
            <person name="van Aerle R."/>
        </authorList>
    </citation>
    <scope>NUCLEOTIDE SEQUENCE</scope>
    <source>
        <strain evidence="12">AN1</strain>
    </source>
</reference>
<evidence type="ECO:0000256" key="4">
    <source>
        <dbReference type="ARBA" id="ARBA00022679"/>
    </source>
</evidence>